<dbReference type="InterPro" id="IPR008974">
    <property type="entry name" value="TRAF-like"/>
</dbReference>
<dbReference type="SMART" id="SM00225">
    <property type="entry name" value="BTB"/>
    <property type="match status" value="1"/>
</dbReference>
<dbReference type="Pfam" id="PF22486">
    <property type="entry name" value="MATH_2"/>
    <property type="match status" value="2"/>
</dbReference>
<accession>A0ABD2LJG7</accession>
<dbReference type="Gene3D" id="2.60.210.10">
    <property type="entry name" value="Apoptosis, Tumor Necrosis Factor Receptor Associated Protein 2, Chain A"/>
    <property type="match status" value="2"/>
</dbReference>
<dbReference type="InterPro" id="IPR002083">
    <property type="entry name" value="MATH/TRAF_dom"/>
</dbReference>
<organism evidence="3 4">
    <name type="scientific">Heterodera trifolii</name>
    <dbReference type="NCBI Taxonomy" id="157864"/>
    <lineage>
        <taxon>Eukaryota</taxon>
        <taxon>Metazoa</taxon>
        <taxon>Ecdysozoa</taxon>
        <taxon>Nematoda</taxon>
        <taxon>Chromadorea</taxon>
        <taxon>Rhabditida</taxon>
        <taxon>Tylenchina</taxon>
        <taxon>Tylenchomorpha</taxon>
        <taxon>Tylenchoidea</taxon>
        <taxon>Heteroderidae</taxon>
        <taxon>Heteroderinae</taxon>
        <taxon>Heterodera</taxon>
    </lineage>
</organism>
<dbReference type="PROSITE" id="PS50097">
    <property type="entry name" value="BTB"/>
    <property type="match status" value="1"/>
</dbReference>
<gene>
    <name evidence="3" type="ORF">niasHT_014619</name>
</gene>
<dbReference type="SMART" id="SM00061">
    <property type="entry name" value="MATH"/>
    <property type="match status" value="2"/>
</dbReference>
<dbReference type="AlphaFoldDB" id="A0ABD2LJG7"/>
<name>A0ABD2LJG7_9BILA</name>
<keyword evidence="4" id="KW-1185">Reference proteome</keyword>
<dbReference type="InterPro" id="IPR000210">
    <property type="entry name" value="BTB/POZ_dom"/>
</dbReference>
<evidence type="ECO:0000259" key="2">
    <source>
        <dbReference type="PROSITE" id="PS50144"/>
    </source>
</evidence>
<dbReference type="InterPro" id="IPR011333">
    <property type="entry name" value="SKP1/BTB/POZ_sf"/>
</dbReference>
<dbReference type="SUPFAM" id="SSF49599">
    <property type="entry name" value="TRAF domain-like"/>
    <property type="match status" value="2"/>
</dbReference>
<feature type="domain" description="MATH" evidence="2">
    <location>
        <begin position="389"/>
        <end position="521"/>
    </location>
</feature>
<evidence type="ECO:0000313" key="3">
    <source>
        <dbReference type="EMBL" id="KAL3114805.1"/>
    </source>
</evidence>
<dbReference type="InterPro" id="IPR011705">
    <property type="entry name" value="BACK"/>
</dbReference>
<reference evidence="3 4" key="1">
    <citation type="submission" date="2024-10" db="EMBL/GenBank/DDBJ databases">
        <authorList>
            <person name="Kim D."/>
        </authorList>
    </citation>
    <scope>NUCLEOTIDE SEQUENCE [LARGE SCALE GENOMIC DNA]</scope>
    <source>
        <strain evidence="3">BH-2024</strain>
    </source>
</reference>
<feature type="domain" description="MATH" evidence="2">
    <location>
        <begin position="231"/>
        <end position="367"/>
    </location>
</feature>
<dbReference type="SUPFAM" id="SSF54695">
    <property type="entry name" value="POZ domain"/>
    <property type="match status" value="1"/>
</dbReference>
<dbReference type="PROSITE" id="PS50144">
    <property type="entry name" value="MATH"/>
    <property type="match status" value="2"/>
</dbReference>
<protein>
    <submittedName>
        <fullName evidence="3">Uncharacterized protein</fullName>
    </submittedName>
</protein>
<dbReference type="PANTHER" id="PTHR45774">
    <property type="entry name" value="BTB/POZ DOMAIN-CONTAINING"/>
    <property type="match status" value="1"/>
</dbReference>
<feature type="domain" description="BTB" evidence="1">
    <location>
        <begin position="19"/>
        <end position="94"/>
    </location>
</feature>
<evidence type="ECO:0000313" key="4">
    <source>
        <dbReference type="Proteomes" id="UP001620626"/>
    </source>
</evidence>
<proteinExistence type="predicted"/>
<dbReference type="Pfam" id="PF07707">
    <property type="entry name" value="BACK"/>
    <property type="match status" value="1"/>
</dbReference>
<evidence type="ECO:0000259" key="1">
    <source>
        <dbReference type="PROSITE" id="PS50097"/>
    </source>
</evidence>
<dbReference type="PANTHER" id="PTHR45774:SF3">
    <property type="entry name" value="BTB (POZ) DOMAIN-CONTAINING 2B-RELATED"/>
    <property type="match status" value="1"/>
</dbReference>
<dbReference type="Pfam" id="PF00651">
    <property type="entry name" value="BTB"/>
    <property type="match status" value="1"/>
</dbReference>
<sequence length="531" mass="59655">MSKAGIAGIKHMLSTGEYADVHFLVGDGDAKELLSAHRVILKYASDVFETMFRFDAQNANVAISTANCPVVEVPDVETAAFKVMLRFIYTDELSGLNGDNAMAVLYAAKKYNIPALVDAALQIPISKLRNVFFAFAQAQLFDLEKYVNDCLHYIDENADDLLKSESFLQIDQKLLCEILERDQLKMLPSGILTTNEVVGVEQYHTNANFCGNFDGLLYPLQFPTHRRIWTIGTLLMDIDNVSEFVEEKAARSRYSETVSINGLPWRISAQIKTKSGSSDNEKFLAFYLLCTAPKEDSKWRCSVRSATFRIVSQKNGAENSTGICYDHVFSNESSSIMGFTNFISFTELVDPSNGFLNREEDKVTLTIDLSVKNEKINKSILLLDPRKSTGTLSLEIEKMSEFAREVLLSERKSEAVTYIKGLPWKILAQINQKTESTEKCLGIFLFCAAPKDEKWSCKCSATIRIVSQKCDVVDFCKAFDTHVMNNENVDWGFKDLFSLAHLVDPSNGFYNQKEDRVTLAIDFSVKEADGE</sequence>
<dbReference type="Proteomes" id="UP001620626">
    <property type="component" value="Unassembled WGS sequence"/>
</dbReference>
<comment type="caution">
    <text evidence="3">The sequence shown here is derived from an EMBL/GenBank/DDBJ whole genome shotgun (WGS) entry which is preliminary data.</text>
</comment>
<dbReference type="EMBL" id="JBICBT010000407">
    <property type="protein sequence ID" value="KAL3114805.1"/>
    <property type="molecule type" value="Genomic_DNA"/>
</dbReference>
<dbReference type="Gene3D" id="3.30.710.10">
    <property type="entry name" value="Potassium Channel Kv1.1, Chain A"/>
    <property type="match status" value="1"/>
</dbReference>